<dbReference type="RefSeq" id="WP_044615457.1">
    <property type="nucleotide sequence ID" value="NZ_CP007142.1"/>
</dbReference>
<protein>
    <submittedName>
        <fullName evidence="6">Transcriptional regulator</fullName>
    </submittedName>
</protein>
<dbReference type="OrthoDB" id="4541465at2"/>
<dbReference type="PANTHER" id="PTHR30055:SF234">
    <property type="entry name" value="HTH-TYPE TRANSCRIPTIONAL REGULATOR BETI"/>
    <property type="match status" value="1"/>
</dbReference>
<name>A0A0C5VCZ1_9GAMM</name>
<dbReference type="PANTHER" id="PTHR30055">
    <property type="entry name" value="HTH-TYPE TRANSCRIPTIONAL REGULATOR RUTR"/>
    <property type="match status" value="1"/>
</dbReference>
<sequence length="214" mass="24688">MDFFPKQYKHESRTRRQRRNFLLQTAFKLFITNGLNNTSMLNIAQEAGVERRTLYNYYPHRDLLAMDILVVLVGDFHQSLSTDIANAEGSVAELRSYLNHFIDTLLCRPEIVDYFSQFDLSFRDYDNSEYEQLMVELSYSDPLIQLISKGVENGYLTVPSTDIATVAKTISNAIMGLAQRILIRPQVYQREQNYQAESIRLMVDIVIGGIITRA</sequence>
<evidence type="ECO:0000256" key="3">
    <source>
        <dbReference type="ARBA" id="ARBA00023163"/>
    </source>
</evidence>
<gene>
    <name evidence="6" type="ORF">YC6258_00327</name>
</gene>
<evidence type="ECO:0000313" key="7">
    <source>
        <dbReference type="Proteomes" id="UP000032266"/>
    </source>
</evidence>
<evidence type="ECO:0000259" key="5">
    <source>
        <dbReference type="PROSITE" id="PS50977"/>
    </source>
</evidence>
<dbReference type="SUPFAM" id="SSF46689">
    <property type="entry name" value="Homeodomain-like"/>
    <property type="match status" value="1"/>
</dbReference>
<dbReference type="KEGG" id="gsn:YC6258_00327"/>
<dbReference type="PRINTS" id="PR00455">
    <property type="entry name" value="HTHTETR"/>
</dbReference>
<dbReference type="GO" id="GO:0003700">
    <property type="term" value="F:DNA-binding transcription factor activity"/>
    <property type="evidence" value="ECO:0007669"/>
    <property type="project" value="TreeGrafter"/>
</dbReference>
<reference evidence="6 7" key="1">
    <citation type="submission" date="2014-01" db="EMBL/GenBank/DDBJ databases">
        <title>Full genme sequencing of cellulolytic bacterium Gynuella sunshinyii YC6258T gen. nov., sp. nov.</title>
        <authorList>
            <person name="Khan H."/>
            <person name="Chung E.J."/>
            <person name="Chung Y.R."/>
        </authorList>
    </citation>
    <scope>NUCLEOTIDE SEQUENCE [LARGE SCALE GENOMIC DNA]</scope>
    <source>
        <strain evidence="6 7">YC6258</strain>
    </source>
</reference>
<evidence type="ECO:0000256" key="4">
    <source>
        <dbReference type="PROSITE-ProRule" id="PRU00335"/>
    </source>
</evidence>
<dbReference type="HOGENOM" id="CLU_1287321_0_0_6"/>
<dbReference type="InterPro" id="IPR009057">
    <property type="entry name" value="Homeodomain-like_sf"/>
</dbReference>
<keyword evidence="1" id="KW-0805">Transcription regulation</keyword>
<evidence type="ECO:0000256" key="1">
    <source>
        <dbReference type="ARBA" id="ARBA00023015"/>
    </source>
</evidence>
<organism evidence="6 7">
    <name type="scientific">Gynuella sunshinyii YC6258</name>
    <dbReference type="NCBI Taxonomy" id="1445510"/>
    <lineage>
        <taxon>Bacteria</taxon>
        <taxon>Pseudomonadati</taxon>
        <taxon>Pseudomonadota</taxon>
        <taxon>Gammaproteobacteria</taxon>
        <taxon>Oceanospirillales</taxon>
        <taxon>Saccharospirillaceae</taxon>
        <taxon>Gynuella</taxon>
    </lineage>
</organism>
<keyword evidence="7" id="KW-1185">Reference proteome</keyword>
<dbReference type="EMBL" id="CP007142">
    <property type="protein sequence ID" value="AJQ92377.1"/>
    <property type="molecule type" value="Genomic_DNA"/>
</dbReference>
<evidence type="ECO:0000256" key="2">
    <source>
        <dbReference type="ARBA" id="ARBA00023125"/>
    </source>
</evidence>
<accession>A0A0C5VCZ1</accession>
<keyword evidence="2 4" id="KW-0238">DNA-binding</keyword>
<dbReference type="InterPro" id="IPR050109">
    <property type="entry name" value="HTH-type_TetR-like_transc_reg"/>
</dbReference>
<dbReference type="AlphaFoldDB" id="A0A0C5VCZ1"/>
<dbReference type="PROSITE" id="PS50977">
    <property type="entry name" value="HTH_TETR_2"/>
    <property type="match status" value="1"/>
</dbReference>
<keyword evidence="3" id="KW-0804">Transcription</keyword>
<dbReference type="Gene3D" id="1.10.357.10">
    <property type="entry name" value="Tetracycline Repressor, domain 2"/>
    <property type="match status" value="1"/>
</dbReference>
<proteinExistence type="predicted"/>
<dbReference type="Proteomes" id="UP000032266">
    <property type="component" value="Chromosome"/>
</dbReference>
<feature type="DNA-binding region" description="H-T-H motif" evidence="4">
    <location>
        <begin position="39"/>
        <end position="58"/>
    </location>
</feature>
<dbReference type="GO" id="GO:0000976">
    <property type="term" value="F:transcription cis-regulatory region binding"/>
    <property type="evidence" value="ECO:0007669"/>
    <property type="project" value="TreeGrafter"/>
</dbReference>
<dbReference type="InterPro" id="IPR001647">
    <property type="entry name" value="HTH_TetR"/>
</dbReference>
<dbReference type="Pfam" id="PF00440">
    <property type="entry name" value="TetR_N"/>
    <property type="match status" value="1"/>
</dbReference>
<feature type="domain" description="HTH tetR-type" evidence="5">
    <location>
        <begin position="16"/>
        <end position="76"/>
    </location>
</feature>
<evidence type="ECO:0000313" key="6">
    <source>
        <dbReference type="EMBL" id="AJQ92377.1"/>
    </source>
</evidence>